<accession>A0A8H7VBH3</accession>
<sequence>MVKASTLRGSKKVPCEECRDQKRKCNGENPCERCHKFNLCCVYTSTRSPRDEEYIELARRAALVSQVESLNNQIKDMEILMKDMGKNNGIIDFVSSPVNSIPSLVDDSDKSVSSYEDNSVACLASIPSNTEITNLDKFLTRKSNKRMKLIASSGDAAHAYLSTNESNENENEDKTMPWTLTFKKGNMCIDTNVKSHTDLLHNLYQMMGTVELMPQVPANISLAVKQNSLIGILNSLIRKKYGKTHCKNVARSVRIFVTPDLSTVNTMVVAQSPDSIQVTTMKLLRAYLRCQHLQQLAIHVRTFIRLYVDENTVDHSPATMALCAAICTLRCKHVADCLPSISLVEYGKFYFERARDLLSDLFDQFDLETLTSYTFMTIYKLTVSHTEEALLYADIAERIASVLSPHYSAILKQESTDNDDASFLQAKGEAVHFSRLRNHLHRAQTFEQISRAGNPAITPTAKHSVFLNEKDLPFCTLIHMGEGKWEIAEDDSVQEKWFAEMNGYILRLQRAEHEASRAAQSCDLHHLVGLIGHQVEMATRHWYYQVLPSEFRLSLPLYDSSIPCKEYYTTLERECSHSAIPVLTTLALYEEWIVLSQSYLPKKMPSPNNDWRLLNEIWRGGPTVDTTDQKWIRRVAKLMDLRKAIEFEGTDQEYLLAVNSMLGPTETAVDSKTIILALHSAFNTIRLIKFLRSRAADCYFDIRILINAWQYLLTISKLQGLMPAEILAFIPRIHKNLTTCMSIVQEELKLQPFQGKVGDYVDEMERDLKSQIINDDDDCDCVACPNA</sequence>
<evidence type="ECO:0000313" key="4">
    <source>
        <dbReference type="EMBL" id="KAG2210413.1"/>
    </source>
</evidence>
<dbReference type="PANTHER" id="PTHR46910">
    <property type="entry name" value="TRANSCRIPTION FACTOR PDR1"/>
    <property type="match status" value="1"/>
</dbReference>
<dbReference type="AlphaFoldDB" id="A0A8H7VBH3"/>
<dbReference type="InterPro" id="IPR050987">
    <property type="entry name" value="AtrR-like"/>
</dbReference>
<feature type="domain" description="Zn(2)-C6 fungal-type" evidence="3">
    <location>
        <begin position="14"/>
        <end position="43"/>
    </location>
</feature>
<dbReference type="OrthoDB" id="3971593at2759"/>
<name>A0A8H7VBH3_9FUNG</name>
<dbReference type="PANTHER" id="PTHR46910:SF1">
    <property type="entry name" value="MISCELLANEOUS ZN(II)2CYS6 TRANSCRIPTION FACTOR (EUROFUNG)-RELATED"/>
    <property type="match status" value="1"/>
</dbReference>
<dbReference type="CDD" id="cd00067">
    <property type="entry name" value="GAL4"/>
    <property type="match status" value="1"/>
</dbReference>
<dbReference type="CDD" id="cd12148">
    <property type="entry name" value="fungal_TF_MHR"/>
    <property type="match status" value="1"/>
</dbReference>
<keyword evidence="5" id="KW-1185">Reference proteome</keyword>
<dbReference type="GO" id="GO:0000981">
    <property type="term" value="F:DNA-binding transcription factor activity, RNA polymerase II-specific"/>
    <property type="evidence" value="ECO:0007669"/>
    <property type="project" value="InterPro"/>
</dbReference>
<dbReference type="Proteomes" id="UP000650833">
    <property type="component" value="Unassembled WGS sequence"/>
</dbReference>
<dbReference type="EMBL" id="JAEPRC010000081">
    <property type="protein sequence ID" value="KAG2210413.1"/>
    <property type="molecule type" value="Genomic_DNA"/>
</dbReference>
<gene>
    <name evidence="4" type="ORF">INT46_004039</name>
</gene>
<dbReference type="SUPFAM" id="SSF57701">
    <property type="entry name" value="Zn2/Cys6 DNA-binding domain"/>
    <property type="match status" value="1"/>
</dbReference>
<proteinExistence type="predicted"/>
<keyword evidence="2" id="KW-0175">Coiled coil</keyword>
<evidence type="ECO:0000256" key="1">
    <source>
        <dbReference type="ARBA" id="ARBA00023242"/>
    </source>
</evidence>
<dbReference type="InterPro" id="IPR036864">
    <property type="entry name" value="Zn2-C6_fun-type_DNA-bd_sf"/>
</dbReference>
<feature type="coiled-coil region" evidence="2">
    <location>
        <begin position="60"/>
        <end position="87"/>
    </location>
</feature>
<comment type="caution">
    <text evidence="4">The sequence shown here is derived from an EMBL/GenBank/DDBJ whole genome shotgun (WGS) entry which is preliminary data.</text>
</comment>
<dbReference type="GO" id="GO:0008270">
    <property type="term" value="F:zinc ion binding"/>
    <property type="evidence" value="ECO:0007669"/>
    <property type="project" value="InterPro"/>
</dbReference>
<protein>
    <recommendedName>
        <fullName evidence="3">Zn(2)-C6 fungal-type domain-containing protein</fullName>
    </recommendedName>
</protein>
<reference evidence="4" key="1">
    <citation type="submission" date="2020-12" db="EMBL/GenBank/DDBJ databases">
        <title>Metabolic potential, ecology and presence of endohyphal bacteria is reflected in genomic diversity of Mucoromycotina.</title>
        <authorList>
            <person name="Muszewska A."/>
            <person name="Okrasinska A."/>
            <person name="Steczkiewicz K."/>
            <person name="Drgas O."/>
            <person name="Orlowska M."/>
            <person name="Perlinska-Lenart U."/>
            <person name="Aleksandrzak-Piekarczyk T."/>
            <person name="Szatraj K."/>
            <person name="Zielenkiewicz U."/>
            <person name="Pilsyk S."/>
            <person name="Malc E."/>
            <person name="Mieczkowski P."/>
            <person name="Kruszewska J.S."/>
            <person name="Biernat P."/>
            <person name="Pawlowska J."/>
        </authorList>
    </citation>
    <scope>NUCLEOTIDE SEQUENCE</scope>
    <source>
        <strain evidence="4">CBS 226.32</strain>
    </source>
</reference>
<dbReference type="Gene3D" id="4.10.240.10">
    <property type="entry name" value="Zn(2)-C6 fungal-type DNA-binding domain"/>
    <property type="match status" value="1"/>
</dbReference>
<keyword evidence="1" id="KW-0539">Nucleus</keyword>
<dbReference type="PROSITE" id="PS50048">
    <property type="entry name" value="ZN2_CY6_FUNGAL_2"/>
    <property type="match status" value="1"/>
</dbReference>
<dbReference type="PROSITE" id="PS00463">
    <property type="entry name" value="ZN2_CY6_FUNGAL_1"/>
    <property type="match status" value="1"/>
</dbReference>
<evidence type="ECO:0000313" key="5">
    <source>
        <dbReference type="Proteomes" id="UP000650833"/>
    </source>
</evidence>
<organism evidence="4 5">
    <name type="scientific">Mucor plumbeus</name>
    <dbReference type="NCBI Taxonomy" id="97098"/>
    <lineage>
        <taxon>Eukaryota</taxon>
        <taxon>Fungi</taxon>
        <taxon>Fungi incertae sedis</taxon>
        <taxon>Mucoromycota</taxon>
        <taxon>Mucoromycotina</taxon>
        <taxon>Mucoromycetes</taxon>
        <taxon>Mucorales</taxon>
        <taxon>Mucorineae</taxon>
        <taxon>Mucoraceae</taxon>
        <taxon>Mucor</taxon>
    </lineage>
</organism>
<dbReference type="Pfam" id="PF00172">
    <property type="entry name" value="Zn_clus"/>
    <property type="match status" value="1"/>
</dbReference>
<dbReference type="InterPro" id="IPR001138">
    <property type="entry name" value="Zn2Cys6_DnaBD"/>
</dbReference>
<evidence type="ECO:0000256" key="2">
    <source>
        <dbReference type="SAM" id="Coils"/>
    </source>
</evidence>
<dbReference type="SMART" id="SM00066">
    <property type="entry name" value="GAL4"/>
    <property type="match status" value="1"/>
</dbReference>
<evidence type="ECO:0000259" key="3">
    <source>
        <dbReference type="PROSITE" id="PS50048"/>
    </source>
</evidence>